<organism evidence="9 10">
    <name type="scientific">Vibrio astriarenae</name>
    <dbReference type="NCBI Taxonomy" id="1481923"/>
    <lineage>
        <taxon>Bacteria</taxon>
        <taxon>Pseudomonadati</taxon>
        <taxon>Pseudomonadota</taxon>
        <taxon>Gammaproteobacteria</taxon>
        <taxon>Vibrionales</taxon>
        <taxon>Vibrionaceae</taxon>
        <taxon>Vibrio</taxon>
    </lineage>
</organism>
<evidence type="ECO:0000313" key="10">
    <source>
        <dbReference type="Proteomes" id="UP000464262"/>
    </source>
</evidence>
<evidence type="ECO:0000256" key="1">
    <source>
        <dbReference type="ARBA" id="ARBA00004141"/>
    </source>
</evidence>
<evidence type="ECO:0000256" key="2">
    <source>
        <dbReference type="ARBA" id="ARBA00006148"/>
    </source>
</evidence>
<comment type="subcellular location">
    <subcellularLocation>
        <location evidence="1">Membrane</location>
        <topology evidence="1">Multi-pass membrane protein</topology>
    </subcellularLocation>
</comment>
<keyword evidence="7 8" id="KW-0472">Membrane</keyword>
<protein>
    <submittedName>
        <fullName evidence="9">Cation:dicarboxylase symporter family transporter</fullName>
    </submittedName>
</protein>
<keyword evidence="10" id="KW-1185">Reference proteome</keyword>
<feature type="transmembrane region" description="Helical" evidence="8">
    <location>
        <begin position="184"/>
        <end position="203"/>
    </location>
</feature>
<feature type="transmembrane region" description="Helical" evidence="8">
    <location>
        <begin position="33"/>
        <end position="51"/>
    </location>
</feature>
<keyword evidence="5" id="KW-0029">Amino-acid transport</keyword>
<evidence type="ECO:0000313" key="9">
    <source>
        <dbReference type="EMBL" id="QIA62483.1"/>
    </source>
</evidence>
<proteinExistence type="inferred from homology"/>
<keyword evidence="6 8" id="KW-1133">Transmembrane helix</keyword>
<feature type="transmembrane region" description="Helical" evidence="8">
    <location>
        <begin position="368"/>
        <end position="388"/>
    </location>
</feature>
<dbReference type="InterPro" id="IPR036458">
    <property type="entry name" value="Na:dicarbo_symporter_sf"/>
</dbReference>
<evidence type="ECO:0000256" key="8">
    <source>
        <dbReference type="SAM" id="Phobius"/>
    </source>
</evidence>
<dbReference type="Pfam" id="PF00375">
    <property type="entry name" value="SDF"/>
    <property type="match status" value="1"/>
</dbReference>
<evidence type="ECO:0000256" key="7">
    <source>
        <dbReference type="ARBA" id="ARBA00023136"/>
    </source>
</evidence>
<dbReference type="KEGG" id="vas:GT360_02640"/>
<dbReference type="EMBL" id="CP047475">
    <property type="protein sequence ID" value="QIA62483.1"/>
    <property type="molecule type" value="Genomic_DNA"/>
</dbReference>
<dbReference type="RefSeq" id="WP_164647378.1">
    <property type="nucleotide sequence ID" value="NZ_CP047475.1"/>
</dbReference>
<dbReference type="GO" id="GO:0015293">
    <property type="term" value="F:symporter activity"/>
    <property type="evidence" value="ECO:0007669"/>
    <property type="project" value="InterPro"/>
</dbReference>
<dbReference type="GO" id="GO:0015184">
    <property type="term" value="F:L-cystine transmembrane transporter activity"/>
    <property type="evidence" value="ECO:0007669"/>
    <property type="project" value="TreeGrafter"/>
</dbReference>
<evidence type="ECO:0000256" key="5">
    <source>
        <dbReference type="ARBA" id="ARBA00022970"/>
    </source>
</evidence>
<dbReference type="PRINTS" id="PR00173">
    <property type="entry name" value="EDTRNSPORT"/>
</dbReference>
<dbReference type="GO" id="GO:0005886">
    <property type="term" value="C:plasma membrane"/>
    <property type="evidence" value="ECO:0007669"/>
    <property type="project" value="TreeGrafter"/>
</dbReference>
<dbReference type="SUPFAM" id="SSF118215">
    <property type="entry name" value="Proton glutamate symport protein"/>
    <property type="match status" value="1"/>
</dbReference>
<feature type="transmembrane region" description="Helical" evidence="8">
    <location>
        <begin position="394"/>
        <end position="414"/>
    </location>
</feature>
<dbReference type="InterPro" id="IPR001991">
    <property type="entry name" value="Na-dicarboxylate_symporter"/>
</dbReference>
<dbReference type="Gene3D" id="1.10.3860.10">
    <property type="entry name" value="Sodium:dicarboxylate symporter"/>
    <property type="match status" value="1"/>
</dbReference>
<dbReference type="PANTHER" id="PTHR42865">
    <property type="entry name" value="PROTON/GLUTAMATE-ASPARTATE SYMPORTER"/>
    <property type="match status" value="1"/>
</dbReference>
<evidence type="ECO:0000256" key="4">
    <source>
        <dbReference type="ARBA" id="ARBA00022692"/>
    </source>
</evidence>
<sequence>MSVAVVANLVVFAALLFFLNIQQRKGATLSRQVLIGLIFGSGFGLILQLVYGEGHAAIGASLDWINVVGRGYVGLLQMIIMPLVLVSMFAAVVKLENSASLGKISGLSISILLVTTMISALIGIAVTQGFGLSAEGLTEGARETARLSALEGRMDRVSDLTIPQMLISFIPTNPFADLTGARSTSIIAVVIFGILSGIAARKVMVEKQELEAPIRTFVEAIQSVVMRLVKMIMALTPYGIAALMARVVATSSAADILNLLGFIVASYVAIALMFVVHGLLVSLVGVSPKEYFKKIWPVLTFAFTSRSSAATIPLNVETQITKLKVPPAIANLSASFGATIGQNGCAGIYPAMLAVMVAPTVGINPMDINFILSLVAIITISSFGIAGVGGGATFAALIVLPAMGLPVTIAALLISIEPLIDMARTALNVSGAMTAGTITSRLMKDKQPEEELTEQQA</sequence>
<evidence type="ECO:0000256" key="6">
    <source>
        <dbReference type="ARBA" id="ARBA00022989"/>
    </source>
</evidence>
<dbReference type="AlphaFoldDB" id="A0A7Z2T1L0"/>
<feature type="transmembrane region" description="Helical" evidence="8">
    <location>
        <begin position="104"/>
        <end position="126"/>
    </location>
</feature>
<feature type="transmembrane region" description="Helical" evidence="8">
    <location>
        <begin position="259"/>
        <end position="286"/>
    </location>
</feature>
<feature type="transmembrane region" description="Helical" evidence="8">
    <location>
        <begin position="71"/>
        <end position="92"/>
    </location>
</feature>
<comment type="similarity">
    <text evidence="2">Belongs to the dicarboxylate/amino acid:cation symporter (DAACS) (TC 2.A.23) family.</text>
</comment>
<dbReference type="PANTHER" id="PTHR42865:SF5">
    <property type="entry name" value="L-CYSTINE TRANSPORTER TCYP"/>
    <property type="match status" value="1"/>
</dbReference>
<feature type="transmembrane region" description="Helical" evidence="8">
    <location>
        <begin position="224"/>
        <end position="247"/>
    </location>
</feature>
<name>A0A7Z2T1L0_9VIBR</name>
<dbReference type="Proteomes" id="UP000464262">
    <property type="component" value="Chromosome 1"/>
</dbReference>
<evidence type="ECO:0000256" key="3">
    <source>
        <dbReference type="ARBA" id="ARBA00022448"/>
    </source>
</evidence>
<keyword evidence="3" id="KW-0813">Transport</keyword>
<feature type="transmembrane region" description="Helical" evidence="8">
    <location>
        <begin position="6"/>
        <end position="21"/>
    </location>
</feature>
<accession>A0A7Z2T1L0</accession>
<dbReference type="FunFam" id="1.10.3860.10:FF:000004">
    <property type="entry name" value="L-cystine transporter tcyP"/>
    <property type="match status" value="1"/>
</dbReference>
<keyword evidence="4 8" id="KW-0812">Transmembrane</keyword>
<reference evidence="9 10" key="1">
    <citation type="submission" date="2020-01" db="EMBL/GenBank/DDBJ databases">
        <title>Whole genome and functional gene identification of agarase of Vibrio HN897.</title>
        <authorList>
            <person name="Liu Y."/>
            <person name="Zhao Z."/>
        </authorList>
    </citation>
    <scope>NUCLEOTIDE SEQUENCE [LARGE SCALE GENOMIC DNA]</scope>
    <source>
        <strain evidence="9 10">HN897</strain>
    </source>
</reference>
<gene>
    <name evidence="9" type="ORF">GT360_02640</name>
</gene>